<feature type="transmembrane region" description="Helical" evidence="14">
    <location>
        <begin position="273"/>
        <end position="295"/>
    </location>
</feature>
<keyword evidence="5" id="KW-0677">Repeat</keyword>
<feature type="transmembrane region" description="Helical" evidence="14">
    <location>
        <begin position="307"/>
        <end position="331"/>
    </location>
</feature>
<dbReference type="FunFam" id="1.20.1280.290:FF:000023">
    <property type="entry name" value="Cystinosin homolog"/>
    <property type="match status" value="1"/>
</dbReference>
<dbReference type="EMBL" id="CAXLJL010000390">
    <property type="protein sequence ID" value="CAL5137442.1"/>
    <property type="molecule type" value="Genomic_DNA"/>
</dbReference>
<comment type="caution">
    <text evidence="16">The sequence shown here is derived from an EMBL/GenBank/DDBJ whole genome shotgun (WGS) entry which is preliminary data.</text>
</comment>
<name>A0AAV2TJ02_CALDB</name>
<dbReference type="InterPro" id="IPR006603">
    <property type="entry name" value="PQ-loop_rpt"/>
</dbReference>
<evidence type="ECO:0000256" key="9">
    <source>
        <dbReference type="ARBA" id="ARBA00023180"/>
    </source>
</evidence>
<dbReference type="SMART" id="SM00679">
    <property type="entry name" value="CTNS"/>
    <property type="match status" value="2"/>
</dbReference>
<comment type="function">
    <text evidence="12">Cystine/H(+) symporter that mediates export of cystine, the oxidized dimer of cysteine, from lysosomes. May play a role in the degradation of engulfed apoptotic cells.</text>
</comment>
<evidence type="ECO:0000313" key="16">
    <source>
        <dbReference type="EMBL" id="CAL5137442.1"/>
    </source>
</evidence>
<dbReference type="PANTHER" id="PTHR13131:SF5">
    <property type="entry name" value="CYSTINOSIN"/>
    <property type="match status" value="1"/>
</dbReference>
<feature type="signal peptide" evidence="15">
    <location>
        <begin position="1"/>
        <end position="18"/>
    </location>
</feature>
<dbReference type="FunFam" id="1.20.1280.290:FF:000016">
    <property type="entry name" value="Cystinosin homolog"/>
    <property type="match status" value="1"/>
</dbReference>
<keyword evidence="15" id="KW-0732">Signal</keyword>
<evidence type="ECO:0000256" key="6">
    <source>
        <dbReference type="ARBA" id="ARBA00022847"/>
    </source>
</evidence>
<evidence type="ECO:0000256" key="14">
    <source>
        <dbReference type="SAM" id="Phobius"/>
    </source>
</evidence>
<evidence type="ECO:0000256" key="11">
    <source>
        <dbReference type="ARBA" id="ARBA00048473"/>
    </source>
</evidence>
<comment type="similarity">
    <text evidence="2">Belongs to the cystinosin family.</text>
</comment>
<evidence type="ECO:0000313" key="17">
    <source>
        <dbReference type="Proteomes" id="UP001497525"/>
    </source>
</evidence>
<keyword evidence="3" id="KW-0813">Transport</keyword>
<dbReference type="GO" id="GO:0015184">
    <property type="term" value="F:L-cystine transmembrane transporter activity"/>
    <property type="evidence" value="ECO:0007669"/>
    <property type="project" value="TreeGrafter"/>
</dbReference>
<protein>
    <recommendedName>
        <fullName evidence="13">Cystinosin homolog</fullName>
    </recommendedName>
</protein>
<feature type="transmembrane region" description="Helical" evidence="14">
    <location>
        <begin position="175"/>
        <end position="199"/>
    </location>
</feature>
<evidence type="ECO:0000256" key="8">
    <source>
        <dbReference type="ARBA" id="ARBA00023136"/>
    </source>
</evidence>
<evidence type="ECO:0000256" key="10">
    <source>
        <dbReference type="ARBA" id="ARBA00023228"/>
    </source>
</evidence>
<proteinExistence type="inferred from homology"/>
<evidence type="ECO:0000256" key="4">
    <source>
        <dbReference type="ARBA" id="ARBA00022692"/>
    </source>
</evidence>
<evidence type="ECO:0000256" key="1">
    <source>
        <dbReference type="ARBA" id="ARBA00004155"/>
    </source>
</evidence>
<dbReference type="NCBIfam" id="TIGR00951">
    <property type="entry name" value="2A43"/>
    <property type="match status" value="1"/>
</dbReference>
<feature type="transmembrane region" description="Helical" evidence="14">
    <location>
        <begin position="246"/>
        <end position="267"/>
    </location>
</feature>
<keyword evidence="9" id="KW-0325">Glycoprotein</keyword>
<evidence type="ECO:0000256" key="13">
    <source>
        <dbReference type="ARBA" id="ARBA00074957"/>
    </source>
</evidence>
<evidence type="ECO:0000256" key="12">
    <source>
        <dbReference type="ARBA" id="ARBA00055495"/>
    </source>
</evidence>
<evidence type="ECO:0000256" key="7">
    <source>
        <dbReference type="ARBA" id="ARBA00022989"/>
    </source>
</evidence>
<dbReference type="InterPro" id="IPR005282">
    <property type="entry name" value="LC_transporter"/>
</dbReference>
<feature type="chain" id="PRO_5043785866" description="Cystinosin homolog" evidence="15">
    <location>
        <begin position="19"/>
        <end position="382"/>
    </location>
</feature>
<keyword evidence="8 14" id="KW-0472">Membrane</keyword>
<comment type="subcellular location">
    <subcellularLocation>
        <location evidence="1">Lysosome membrane</location>
        <topology evidence="1">Multi-pass membrane protein</topology>
    </subcellularLocation>
</comment>
<gene>
    <name evidence="16" type="ORF">CDAUBV1_LOCUS11753</name>
</gene>
<organism evidence="16 17">
    <name type="scientific">Calicophoron daubneyi</name>
    <name type="common">Rumen fluke</name>
    <name type="synonym">Paramphistomum daubneyi</name>
    <dbReference type="NCBI Taxonomy" id="300641"/>
    <lineage>
        <taxon>Eukaryota</taxon>
        <taxon>Metazoa</taxon>
        <taxon>Spiralia</taxon>
        <taxon>Lophotrochozoa</taxon>
        <taxon>Platyhelminthes</taxon>
        <taxon>Trematoda</taxon>
        <taxon>Digenea</taxon>
        <taxon>Plagiorchiida</taxon>
        <taxon>Pronocephalata</taxon>
        <taxon>Paramphistomoidea</taxon>
        <taxon>Paramphistomidae</taxon>
        <taxon>Calicophoron</taxon>
    </lineage>
</organism>
<feature type="transmembrane region" description="Helical" evidence="14">
    <location>
        <begin position="351"/>
        <end position="370"/>
    </location>
</feature>
<evidence type="ECO:0000256" key="2">
    <source>
        <dbReference type="ARBA" id="ARBA00006855"/>
    </source>
</evidence>
<evidence type="ECO:0000256" key="5">
    <source>
        <dbReference type="ARBA" id="ARBA00022737"/>
    </source>
</evidence>
<dbReference type="GO" id="GO:0015293">
    <property type="term" value="F:symporter activity"/>
    <property type="evidence" value="ECO:0007669"/>
    <property type="project" value="UniProtKB-KW"/>
</dbReference>
<dbReference type="GO" id="GO:0005765">
    <property type="term" value="C:lysosomal membrane"/>
    <property type="evidence" value="ECO:0007669"/>
    <property type="project" value="UniProtKB-SubCell"/>
</dbReference>
<dbReference type="AlphaFoldDB" id="A0AAV2TJ02"/>
<feature type="transmembrane region" description="Helical" evidence="14">
    <location>
        <begin position="138"/>
        <end position="163"/>
    </location>
</feature>
<sequence>MLLLVLLILQISLGFSDGEEKYKISFNPDSLSLQLDESGNVSIQVDRPIPENVHFVFTYRDADGKYRHINNSRPLAIKALEPFDILAHHSEMIHQQILGVSAGQVYVGLNATNGGNIFEKLERVACKVSVMHFHYLDILQVVIGWIYFAAWTISFYPQVYLNWKRKSVVGLNFDFLFLNVVGFFVYSIFNIALYSIPAIKEEYYQLHPIGVIPVMLNDIVFSVHAFLICIVTIIQVAIYERGDQRVSRICIGILCLISVYILVQIILASVNVFTWLSFLYNVSYVKLFITFIKYMPQAVMNCRRKSTVGWSIGNIILDFTGGILSILQMFIVAYNFDDWSSVFGSPVKMGLGIFSILFDIFFMVQHFCLYRHGGEYSKVEGK</sequence>
<comment type="catalytic activity">
    <reaction evidence="11">
        <text>L-cystine(out) + H(+)(out) = L-cystine(in) + H(+)(in)</text>
        <dbReference type="Rhea" id="RHEA:66172"/>
        <dbReference type="ChEBI" id="CHEBI:15378"/>
        <dbReference type="ChEBI" id="CHEBI:35491"/>
    </reaction>
    <physiologicalReaction direction="left-to-right" evidence="11">
        <dbReference type="Rhea" id="RHEA:66173"/>
    </physiologicalReaction>
</comment>
<dbReference type="Gene3D" id="1.20.1280.290">
    <property type="match status" value="1"/>
</dbReference>
<keyword evidence="10" id="KW-0458">Lysosome</keyword>
<reference evidence="16" key="1">
    <citation type="submission" date="2024-06" db="EMBL/GenBank/DDBJ databases">
        <authorList>
            <person name="Liu X."/>
            <person name="Lenzi L."/>
            <person name="Haldenby T S."/>
            <person name="Uol C."/>
        </authorList>
    </citation>
    <scope>NUCLEOTIDE SEQUENCE</scope>
</reference>
<dbReference type="PANTHER" id="PTHR13131">
    <property type="entry name" value="CYSTINOSIN"/>
    <property type="match status" value="1"/>
</dbReference>
<dbReference type="Pfam" id="PF04193">
    <property type="entry name" value="PQ-loop"/>
    <property type="match status" value="2"/>
</dbReference>
<keyword evidence="4 14" id="KW-0812">Transmembrane</keyword>
<dbReference type="Proteomes" id="UP001497525">
    <property type="component" value="Unassembled WGS sequence"/>
</dbReference>
<evidence type="ECO:0000256" key="15">
    <source>
        <dbReference type="SAM" id="SignalP"/>
    </source>
</evidence>
<keyword evidence="7 14" id="KW-1133">Transmembrane helix</keyword>
<evidence type="ECO:0000256" key="3">
    <source>
        <dbReference type="ARBA" id="ARBA00022448"/>
    </source>
</evidence>
<accession>A0AAV2TJ02</accession>
<keyword evidence="6" id="KW-0769">Symport</keyword>
<feature type="transmembrane region" description="Helical" evidence="14">
    <location>
        <begin position="219"/>
        <end position="239"/>
    </location>
</feature>